<accession>A0A7C4PKU6</accession>
<feature type="transmembrane region" description="Helical" evidence="1">
    <location>
        <begin position="20"/>
        <end position="39"/>
    </location>
</feature>
<dbReference type="EMBL" id="DSYK01000417">
    <property type="protein sequence ID" value="HGS21884.1"/>
    <property type="molecule type" value="Genomic_DNA"/>
</dbReference>
<protein>
    <submittedName>
        <fullName evidence="2">Uncharacterized protein</fullName>
    </submittedName>
</protein>
<dbReference type="AlphaFoldDB" id="A0A7C4PKU6"/>
<organism evidence="2">
    <name type="scientific">Anaerolinea thermolimosa</name>
    <dbReference type="NCBI Taxonomy" id="229919"/>
    <lineage>
        <taxon>Bacteria</taxon>
        <taxon>Bacillati</taxon>
        <taxon>Chloroflexota</taxon>
        <taxon>Anaerolineae</taxon>
        <taxon>Anaerolineales</taxon>
        <taxon>Anaerolineaceae</taxon>
        <taxon>Anaerolinea</taxon>
    </lineage>
</organism>
<comment type="caution">
    <text evidence="2">The sequence shown here is derived from an EMBL/GenBank/DDBJ whole genome shotgun (WGS) entry which is preliminary data.</text>
</comment>
<keyword evidence="1" id="KW-0472">Membrane</keyword>
<proteinExistence type="predicted"/>
<name>A0A7C4PKU6_9CHLR</name>
<keyword evidence="1" id="KW-1133">Transmembrane helix</keyword>
<evidence type="ECO:0000256" key="1">
    <source>
        <dbReference type="SAM" id="Phobius"/>
    </source>
</evidence>
<reference evidence="2" key="1">
    <citation type="journal article" date="2020" name="mSystems">
        <title>Genome- and Community-Level Interaction Insights into Carbon Utilization and Element Cycling Functions of Hydrothermarchaeota in Hydrothermal Sediment.</title>
        <authorList>
            <person name="Zhou Z."/>
            <person name="Liu Y."/>
            <person name="Xu W."/>
            <person name="Pan J."/>
            <person name="Luo Z.H."/>
            <person name="Li M."/>
        </authorList>
    </citation>
    <scope>NUCLEOTIDE SEQUENCE [LARGE SCALE GENOMIC DNA]</scope>
    <source>
        <strain evidence="2">SpSt-573</strain>
    </source>
</reference>
<evidence type="ECO:0000313" key="2">
    <source>
        <dbReference type="EMBL" id="HGS21884.1"/>
    </source>
</evidence>
<gene>
    <name evidence="2" type="ORF">ENT37_08435</name>
</gene>
<sequence length="65" mass="6997">MNGVPSNSNPSWRKKYRLQVQLAALILAVAASFGLYTAAQNGDSFWGGVWFAVFAFSMLLTGLVG</sequence>
<feature type="transmembrane region" description="Helical" evidence="1">
    <location>
        <begin position="45"/>
        <end position="64"/>
    </location>
</feature>
<keyword evidence="1" id="KW-0812">Transmembrane</keyword>